<reference evidence="1 2" key="1">
    <citation type="submission" date="2020-01" db="EMBL/GenBank/DDBJ databases">
        <title>Natronorubrum sp. JWXQ-INN 674 isolated from Inner Mongolia Autonomous Region of China.</title>
        <authorList>
            <person name="Xue Q."/>
        </authorList>
    </citation>
    <scope>NUCLEOTIDE SEQUENCE [LARGE SCALE GENOMIC DNA]</scope>
    <source>
        <strain evidence="1 2">JWXQ-INN-674</strain>
    </source>
</reference>
<comment type="caution">
    <text evidence="1">The sequence shown here is derived from an EMBL/GenBank/DDBJ whole genome shotgun (WGS) entry which is preliminary data.</text>
</comment>
<sequence>MNCRFCNDAVPFTQHEMAHHLFELTDIDARWRLCRDCAEIRTEGTKYHGAGNQQERGSCIDCDNDAEYGITLLKETPAGDVVPDDHVYHVLCADHFDDRQH</sequence>
<gene>
    <name evidence="1" type="ORF">GS429_03365</name>
</gene>
<dbReference type="EMBL" id="WUYX01000015">
    <property type="protein sequence ID" value="MXV61113.1"/>
    <property type="molecule type" value="Genomic_DNA"/>
</dbReference>
<dbReference type="AlphaFoldDB" id="A0A6B0VIL3"/>
<organism evidence="1 2">
    <name type="scientific">Natronorubrum halalkaliphilum</name>
    <dbReference type="NCBI Taxonomy" id="2691917"/>
    <lineage>
        <taxon>Archaea</taxon>
        <taxon>Methanobacteriati</taxon>
        <taxon>Methanobacteriota</taxon>
        <taxon>Stenosarchaea group</taxon>
        <taxon>Halobacteria</taxon>
        <taxon>Halobacteriales</taxon>
        <taxon>Natrialbaceae</taxon>
        <taxon>Natronorubrum</taxon>
    </lineage>
</organism>
<dbReference type="Proteomes" id="UP000434101">
    <property type="component" value="Unassembled WGS sequence"/>
</dbReference>
<keyword evidence="2" id="KW-1185">Reference proteome</keyword>
<proteinExistence type="predicted"/>
<evidence type="ECO:0000313" key="1">
    <source>
        <dbReference type="EMBL" id="MXV61113.1"/>
    </source>
</evidence>
<dbReference type="OrthoDB" id="190146at2157"/>
<evidence type="ECO:0000313" key="2">
    <source>
        <dbReference type="Proteomes" id="UP000434101"/>
    </source>
</evidence>
<name>A0A6B0VIL3_9EURY</name>
<dbReference type="RefSeq" id="WP_160062716.1">
    <property type="nucleotide sequence ID" value="NZ_WUYX01000015.1"/>
</dbReference>
<protein>
    <submittedName>
        <fullName evidence="1">Uncharacterized protein</fullName>
    </submittedName>
</protein>
<accession>A0A6B0VIL3</accession>